<reference evidence="1 2" key="1">
    <citation type="journal article" date="2022" name="Hortic Res">
        <title>A haplotype resolved chromosomal level avocado genome allows analysis of novel avocado genes.</title>
        <authorList>
            <person name="Nath O."/>
            <person name="Fletcher S.J."/>
            <person name="Hayward A."/>
            <person name="Shaw L.M."/>
            <person name="Masouleh A.K."/>
            <person name="Furtado A."/>
            <person name="Henry R.J."/>
            <person name="Mitter N."/>
        </authorList>
    </citation>
    <scope>NUCLEOTIDE SEQUENCE [LARGE SCALE GENOMIC DNA]</scope>
    <source>
        <strain evidence="2">cv. Hass</strain>
    </source>
</reference>
<gene>
    <name evidence="1" type="ORF">MRB53_030299</name>
</gene>
<accession>A0ACC2KKS4</accession>
<keyword evidence="2" id="KW-1185">Reference proteome</keyword>
<evidence type="ECO:0000313" key="1">
    <source>
        <dbReference type="EMBL" id="KAJ8621770.1"/>
    </source>
</evidence>
<proteinExistence type="predicted"/>
<sequence length="72" mass="7917">MGAFAKTKECGKCDATRLQVALESKPERRELLPARGLGNGSNDQENRKNNLSKRSGLLRSDTSPSFPLKERG</sequence>
<evidence type="ECO:0000313" key="2">
    <source>
        <dbReference type="Proteomes" id="UP001234297"/>
    </source>
</evidence>
<comment type="caution">
    <text evidence="1">The sequence shown here is derived from an EMBL/GenBank/DDBJ whole genome shotgun (WGS) entry which is preliminary data.</text>
</comment>
<protein>
    <submittedName>
        <fullName evidence="1">Uncharacterized protein</fullName>
    </submittedName>
</protein>
<name>A0ACC2KKS4_PERAE</name>
<organism evidence="1 2">
    <name type="scientific">Persea americana</name>
    <name type="common">Avocado</name>
    <dbReference type="NCBI Taxonomy" id="3435"/>
    <lineage>
        <taxon>Eukaryota</taxon>
        <taxon>Viridiplantae</taxon>
        <taxon>Streptophyta</taxon>
        <taxon>Embryophyta</taxon>
        <taxon>Tracheophyta</taxon>
        <taxon>Spermatophyta</taxon>
        <taxon>Magnoliopsida</taxon>
        <taxon>Magnoliidae</taxon>
        <taxon>Laurales</taxon>
        <taxon>Lauraceae</taxon>
        <taxon>Persea</taxon>
    </lineage>
</organism>
<dbReference type="EMBL" id="CM056818">
    <property type="protein sequence ID" value="KAJ8621770.1"/>
    <property type="molecule type" value="Genomic_DNA"/>
</dbReference>
<dbReference type="Proteomes" id="UP001234297">
    <property type="component" value="Chromosome 10"/>
</dbReference>